<keyword evidence="2" id="KW-0418">Kinase</keyword>
<dbReference type="InterPro" id="IPR002731">
    <property type="entry name" value="ATPase_BadF"/>
</dbReference>
<evidence type="ECO:0000313" key="2">
    <source>
        <dbReference type="EMBL" id="PRY24752.1"/>
    </source>
</evidence>
<dbReference type="Pfam" id="PF01869">
    <property type="entry name" value="BcrAD_BadFG"/>
    <property type="match status" value="1"/>
</dbReference>
<feature type="domain" description="ATPase BadF/BadG/BcrA/BcrD type" evidence="1">
    <location>
        <begin position="5"/>
        <end position="282"/>
    </location>
</feature>
<dbReference type="GO" id="GO:0016301">
    <property type="term" value="F:kinase activity"/>
    <property type="evidence" value="ECO:0007669"/>
    <property type="project" value="UniProtKB-KW"/>
</dbReference>
<dbReference type="SUPFAM" id="SSF53067">
    <property type="entry name" value="Actin-like ATPase domain"/>
    <property type="match status" value="2"/>
</dbReference>
<keyword evidence="3" id="KW-1185">Reference proteome</keyword>
<dbReference type="InterPro" id="IPR052519">
    <property type="entry name" value="Euk-type_GlcNAc_Kinase"/>
</dbReference>
<dbReference type="OrthoDB" id="8701357at2"/>
<dbReference type="InterPro" id="IPR043129">
    <property type="entry name" value="ATPase_NBD"/>
</dbReference>
<evidence type="ECO:0000259" key="1">
    <source>
        <dbReference type="Pfam" id="PF01869"/>
    </source>
</evidence>
<dbReference type="Proteomes" id="UP000239209">
    <property type="component" value="Unassembled WGS sequence"/>
</dbReference>
<gene>
    <name evidence="2" type="ORF">CLV70_113190</name>
</gene>
<keyword evidence="2" id="KW-0808">Transferase</keyword>
<comment type="caution">
    <text evidence="2">The sequence shown here is derived from an EMBL/GenBank/DDBJ whole genome shotgun (WGS) entry which is preliminary data.</text>
</comment>
<dbReference type="RefSeq" id="WP_106129225.1">
    <property type="nucleotide sequence ID" value="NZ_PVZG01000013.1"/>
</dbReference>
<organism evidence="2 3">
    <name type="scientific">Pseudosporangium ferrugineum</name>
    <dbReference type="NCBI Taxonomy" id="439699"/>
    <lineage>
        <taxon>Bacteria</taxon>
        <taxon>Bacillati</taxon>
        <taxon>Actinomycetota</taxon>
        <taxon>Actinomycetes</taxon>
        <taxon>Micromonosporales</taxon>
        <taxon>Micromonosporaceae</taxon>
        <taxon>Pseudosporangium</taxon>
    </lineage>
</organism>
<accession>A0A2T0RUE6</accession>
<dbReference type="PANTHER" id="PTHR43190">
    <property type="entry name" value="N-ACETYL-D-GLUCOSAMINE KINASE"/>
    <property type="match status" value="1"/>
</dbReference>
<evidence type="ECO:0000313" key="3">
    <source>
        <dbReference type="Proteomes" id="UP000239209"/>
    </source>
</evidence>
<dbReference type="Gene3D" id="3.30.420.40">
    <property type="match status" value="2"/>
</dbReference>
<dbReference type="AlphaFoldDB" id="A0A2T0RUE6"/>
<sequence>MVLVVGVDAGGTASRAVVATPDGKIVGRGSAGPGNPASAGAAAARSIGTAVRAALGGHDPGSVIAGAGGVAGASVLSDPAIVAAFDAEWAGLGLTCPVELTGDAVTAFAAGVPAPRGAVLIAGTGAVAARVENWRVGRTADGLGWLLGDEGSGLWLGLEAVRRVARSWTSTPDGLAAAVAAHAGVRSCDELVHWAGRQHPAAFAALAPLVCASDDPLAARLTAEAGARLVATLGELGAPDGPVVLAGGLLTEPTPVREAVLTALPGPVATAHDPAAGAAWLALRRALDLDAGTAADLHRRMLP</sequence>
<name>A0A2T0RUE6_9ACTN</name>
<protein>
    <submittedName>
        <fullName evidence="2">N-acetylglucosamine kinase-like BadF-type ATPase</fullName>
    </submittedName>
</protein>
<dbReference type="EMBL" id="PVZG01000013">
    <property type="protein sequence ID" value="PRY24752.1"/>
    <property type="molecule type" value="Genomic_DNA"/>
</dbReference>
<dbReference type="PANTHER" id="PTHR43190:SF3">
    <property type="entry name" value="N-ACETYL-D-GLUCOSAMINE KINASE"/>
    <property type="match status" value="1"/>
</dbReference>
<reference evidence="2 3" key="1">
    <citation type="submission" date="2018-03" db="EMBL/GenBank/DDBJ databases">
        <title>Genomic Encyclopedia of Archaeal and Bacterial Type Strains, Phase II (KMG-II): from individual species to whole genera.</title>
        <authorList>
            <person name="Goeker M."/>
        </authorList>
    </citation>
    <scope>NUCLEOTIDE SEQUENCE [LARGE SCALE GENOMIC DNA]</scope>
    <source>
        <strain evidence="2 3">DSM 45348</strain>
    </source>
</reference>
<proteinExistence type="predicted"/>